<feature type="transmembrane region" description="Helical" evidence="1">
    <location>
        <begin position="137"/>
        <end position="157"/>
    </location>
</feature>
<name>A0ABW2A3I9_9GAMM</name>
<keyword evidence="3" id="KW-1185">Reference proteome</keyword>
<dbReference type="EMBL" id="JBHSWE010000001">
    <property type="protein sequence ID" value="MFC6671946.1"/>
    <property type="molecule type" value="Genomic_DNA"/>
</dbReference>
<proteinExistence type="predicted"/>
<comment type="caution">
    <text evidence="2">The sequence shown here is derived from an EMBL/GenBank/DDBJ whole genome shotgun (WGS) entry which is preliminary data.</text>
</comment>
<dbReference type="Proteomes" id="UP001596422">
    <property type="component" value="Unassembled WGS sequence"/>
</dbReference>
<keyword evidence="1" id="KW-0472">Membrane</keyword>
<feature type="transmembrane region" description="Helical" evidence="1">
    <location>
        <begin position="67"/>
        <end position="90"/>
    </location>
</feature>
<reference evidence="3" key="1">
    <citation type="journal article" date="2019" name="Int. J. Syst. Evol. Microbiol.">
        <title>The Global Catalogue of Microorganisms (GCM) 10K type strain sequencing project: providing services to taxonomists for standard genome sequencing and annotation.</title>
        <authorList>
            <consortium name="The Broad Institute Genomics Platform"/>
            <consortium name="The Broad Institute Genome Sequencing Center for Infectious Disease"/>
            <person name="Wu L."/>
            <person name="Ma J."/>
        </authorList>
    </citation>
    <scope>NUCLEOTIDE SEQUENCE [LARGE SCALE GENOMIC DNA]</scope>
    <source>
        <strain evidence="3">NBRC 111756</strain>
    </source>
</reference>
<accession>A0ABW2A3I9</accession>
<dbReference type="RefSeq" id="WP_379910420.1">
    <property type="nucleotide sequence ID" value="NZ_JBHSWE010000001.1"/>
</dbReference>
<gene>
    <name evidence="2" type="ORF">ACFQDL_19170</name>
</gene>
<protein>
    <submittedName>
        <fullName evidence="2">DUF2938 domain-containing protein</fullName>
    </submittedName>
</protein>
<feature type="transmembrane region" description="Helical" evidence="1">
    <location>
        <begin position="6"/>
        <end position="24"/>
    </location>
</feature>
<evidence type="ECO:0000313" key="3">
    <source>
        <dbReference type="Proteomes" id="UP001596422"/>
    </source>
</evidence>
<keyword evidence="1" id="KW-1133">Transmembrane helix</keyword>
<evidence type="ECO:0000313" key="2">
    <source>
        <dbReference type="EMBL" id="MFC6671946.1"/>
    </source>
</evidence>
<organism evidence="2 3">
    <name type="scientific">Marinobacterium aestuariivivens</name>
    <dbReference type="NCBI Taxonomy" id="1698799"/>
    <lineage>
        <taxon>Bacteria</taxon>
        <taxon>Pseudomonadati</taxon>
        <taxon>Pseudomonadota</taxon>
        <taxon>Gammaproteobacteria</taxon>
        <taxon>Oceanospirillales</taxon>
        <taxon>Oceanospirillaceae</taxon>
        <taxon>Marinobacterium</taxon>
    </lineage>
</organism>
<evidence type="ECO:0000256" key="1">
    <source>
        <dbReference type="SAM" id="Phobius"/>
    </source>
</evidence>
<keyword evidence="1" id="KW-0812">Transmembrane</keyword>
<dbReference type="Pfam" id="PF11158">
    <property type="entry name" value="DUF2938"/>
    <property type="match status" value="1"/>
</dbReference>
<sequence>MDYVGLTLLIGIGATAVMDLWGILRKPLLGIALPNYGLVGRWFAHMADGHFRHESIAAAAPVRGERLIGWAVHYLTGIAFAALLIAIWGIEWVRQPTPGPALIVGIGTVLAPFLLMQPGMGAGIAASRTPRPGAARLQSLLTHAVFGFGLYATAWVARSFYSP</sequence>
<feature type="transmembrane region" description="Helical" evidence="1">
    <location>
        <begin position="102"/>
        <end position="125"/>
    </location>
</feature>
<dbReference type="InterPro" id="IPR021329">
    <property type="entry name" value="DUF2938"/>
</dbReference>